<evidence type="ECO:0000313" key="2">
    <source>
        <dbReference type="Proteomes" id="UP000196331"/>
    </source>
</evidence>
<gene>
    <name evidence="1" type="ORF">CZ787_01265</name>
</gene>
<sequence>MLVTQVQTIGISTLLSVIHFKESRMDRIFAWDDHHNRVVYRIPGCTHKDGREDSDLSPVWLPAKESELPKNVCLEDLRRVSVDE</sequence>
<accession>A0A1R4HP37</accession>
<evidence type="ECO:0000313" key="1">
    <source>
        <dbReference type="EMBL" id="SJN09325.1"/>
    </source>
</evidence>
<name>A0A1R4HP37_9GAMM</name>
<dbReference type="AlphaFoldDB" id="A0A1R4HP37"/>
<dbReference type="RefSeq" id="WP_254908523.1">
    <property type="nucleotide sequence ID" value="NZ_FUKM01000003.1"/>
</dbReference>
<proteinExistence type="predicted"/>
<protein>
    <submittedName>
        <fullName evidence="1">Uncharacterized protein</fullName>
    </submittedName>
</protein>
<comment type="caution">
    <text evidence="1">The sequence shown here is derived from an EMBL/GenBank/DDBJ whole genome shotgun (WGS) entry which is preliminary data.</text>
</comment>
<reference evidence="1 2" key="1">
    <citation type="submission" date="2017-02" db="EMBL/GenBank/DDBJ databases">
        <authorList>
            <person name="Dridi B."/>
        </authorList>
    </citation>
    <scope>NUCLEOTIDE SEQUENCE [LARGE SCALE GENOMIC DNA]</scope>
    <source>
        <strain evidence="1 2">JB380</strain>
    </source>
</reference>
<dbReference type="Proteomes" id="UP000196331">
    <property type="component" value="Unassembled WGS sequence"/>
</dbReference>
<organism evidence="1 2">
    <name type="scientific">Halomonas citrativorans</name>
    <dbReference type="NCBI Taxonomy" id="2742612"/>
    <lineage>
        <taxon>Bacteria</taxon>
        <taxon>Pseudomonadati</taxon>
        <taxon>Pseudomonadota</taxon>
        <taxon>Gammaproteobacteria</taxon>
        <taxon>Oceanospirillales</taxon>
        <taxon>Halomonadaceae</taxon>
        <taxon>Halomonas</taxon>
    </lineage>
</organism>
<dbReference type="EMBL" id="FUKM01000003">
    <property type="protein sequence ID" value="SJN09325.1"/>
    <property type="molecule type" value="Genomic_DNA"/>
</dbReference>